<keyword evidence="2" id="KW-0732">Signal</keyword>
<comment type="caution">
    <text evidence="4">The sequence shown here is derived from an EMBL/GenBank/DDBJ whole genome shotgun (WGS) entry which is preliminary data.</text>
</comment>
<evidence type="ECO:0000313" key="5">
    <source>
        <dbReference type="Proteomes" id="UP000554235"/>
    </source>
</evidence>
<feature type="region of interest" description="Disordered" evidence="1">
    <location>
        <begin position="68"/>
        <end position="165"/>
    </location>
</feature>
<accession>A0A8H4KSY5</accession>
<dbReference type="AlphaFoldDB" id="A0A8H4KSY5"/>
<evidence type="ECO:0000256" key="1">
    <source>
        <dbReference type="SAM" id="MobiDB-lite"/>
    </source>
</evidence>
<feature type="signal peptide" evidence="2">
    <location>
        <begin position="1"/>
        <end position="21"/>
    </location>
</feature>
<gene>
    <name evidence="4" type="ORF">FALBO_15695</name>
</gene>
<organism evidence="4 5">
    <name type="scientific">Fusarium albosuccineum</name>
    <dbReference type="NCBI Taxonomy" id="1237068"/>
    <lineage>
        <taxon>Eukaryota</taxon>
        <taxon>Fungi</taxon>
        <taxon>Dikarya</taxon>
        <taxon>Ascomycota</taxon>
        <taxon>Pezizomycotina</taxon>
        <taxon>Sordariomycetes</taxon>
        <taxon>Hypocreomycetidae</taxon>
        <taxon>Hypocreales</taxon>
        <taxon>Nectriaceae</taxon>
        <taxon>Fusarium</taxon>
        <taxon>Fusarium decemcellulare species complex</taxon>
    </lineage>
</organism>
<dbReference type="EMBL" id="JAADYS010002760">
    <property type="protein sequence ID" value="KAF4455164.1"/>
    <property type="molecule type" value="Genomic_DNA"/>
</dbReference>
<name>A0A8H4KSY5_9HYPO</name>
<sequence>MPSVNILITAIVAGLVIGTRAGPCRPRGHYSSVTHVQVTITETTYHPTDTSEALTDVFTKPETTSIYADTASLSPTTTTSASEASDTTEPGTTPTTTDIDTNTSETTTGTEETTTSPSTTAAEEPTDLVTTTFETTAAAPTSDTTSTEAPTTTSEPPTSTCPPKEDLVCGEPGSFTSSTQESHVLNRLRDTDLAQCKVACQDNDSCKAIGFEETNQCDLYDVPVSELGFESRDLPYYIAYDACCFKE</sequence>
<dbReference type="PROSITE" id="PS50948">
    <property type="entry name" value="PAN"/>
    <property type="match status" value="1"/>
</dbReference>
<evidence type="ECO:0000259" key="3">
    <source>
        <dbReference type="PROSITE" id="PS50948"/>
    </source>
</evidence>
<evidence type="ECO:0000256" key="2">
    <source>
        <dbReference type="SAM" id="SignalP"/>
    </source>
</evidence>
<reference evidence="4 5" key="1">
    <citation type="submission" date="2020-01" db="EMBL/GenBank/DDBJ databases">
        <title>Identification and distribution of gene clusters putatively required for synthesis of sphingolipid metabolism inhibitors in phylogenetically diverse species of the filamentous fungus Fusarium.</title>
        <authorList>
            <person name="Kim H.-S."/>
            <person name="Busman M."/>
            <person name="Brown D.W."/>
            <person name="Divon H."/>
            <person name="Uhlig S."/>
            <person name="Proctor R.H."/>
        </authorList>
    </citation>
    <scope>NUCLEOTIDE SEQUENCE [LARGE SCALE GENOMIC DNA]</scope>
    <source>
        <strain evidence="4 5">NRRL 20459</strain>
    </source>
</reference>
<protein>
    <recommendedName>
        <fullName evidence="3">Apple domain-containing protein</fullName>
    </recommendedName>
</protein>
<feature type="compositionally biased region" description="Low complexity" evidence="1">
    <location>
        <begin position="68"/>
        <end position="158"/>
    </location>
</feature>
<dbReference type="InterPro" id="IPR003609">
    <property type="entry name" value="Pan_app"/>
</dbReference>
<keyword evidence="5" id="KW-1185">Reference proteome</keyword>
<feature type="chain" id="PRO_5034396504" description="Apple domain-containing protein" evidence="2">
    <location>
        <begin position="22"/>
        <end position="247"/>
    </location>
</feature>
<dbReference type="Proteomes" id="UP000554235">
    <property type="component" value="Unassembled WGS sequence"/>
</dbReference>
<evidence type="ECO:0000313" key="4">
    <source>
        <dbReference type="EMBL" id="KAF4455164.1"/>
    </source>
</evidence>
<feature type="domain" description="Apple" evidence="3">
    <location>
        <begin position="169"/>
        <end position="244"/>
    </location>
</feature>
<dbReference type="OrthoDB" id="5105905at2759"/>
<proteinExistence type="predicted"/>